<feature type="domain" description="Protein kinase" evidence="1">
    <location>
        <begin position="69"/>
        <end position="275"/>
    </location>
</feature>
<accession>A0AAE0KFS6</accession>
<dbReference type="Proteomes" id="UP001287356">
    <property type="component" value="Unassembled WGS sequence"/>
</dbReference>
<reference evidence="2" key="1">
    <citation type="journal article" date="2023" name="Mol. Phylogenet. Evol.">
        <title>Genome-scale phylogeny and comparative genomics of the fungal order Sordariales.</title>
        <authorList>
            <person name="Hensen N."/>
            <person name="Bonometti L."/>
            <person name="Westerberg I."/>
            <person name="Brannstrom I.O."/>
            <person name="Guillou S."/>
            <person name="Cros-Aarteil S."/>
            <person name="Calhoun S."/>
            <person name="Haridas S."/>
            <person name="Kuo A."/>
            <person name="Mondo S."/>
            <person name="Pangilinan J."/>
            <person name="Riley R."/>
            <person name="LaButti K."/>
            <person name="Andreopoulos B."/>
            <person name="Lipzen A."/>
            <person name="Chen C."/>
            <person name="Yan M."/>
            <person name="Daum C."/>
            <person name="Ng V."/>
            <person name="Clum A."/>
            <person name="Steindorff A."/>
            <person name="Ohm R.A."/>
            <person name="Martin F."/>
            <person name="Silar P."/>
            <person name="Natvig D.O."/>
            <person name="Lalanne C."/>
            <person name="Gautier V."/>
            <person name="Ament-Velasquez S.L."/>
            <person name="Kruys A."/>
            <person name="Hutchinson M.I."/>
            <person name="Powell A.J."/>
            <person name="Barry K."/>
            <person name="Miller A.N."/>
            <person name="Grigoriev I.V."/>
            <person name="Debuchy R."/>
            <person name="Gladieux P."/>
            <person name="Hiltunen Thoren M."/>
            <person name="Johannesson H."/>
        </authorList>
    </citation>
    <scope>NUCLEOTIDE SEQUENCE</scope>
    <source>
        <strain evidence="2">CBS 958.72</strain>
    </source>
</reference>
<name>A0AAE0KFS6_9PEZI</name>
<dbReference type="GO" id="GO:0005524">
    <property type="term" value="F:ATP binding"/>
    <property type="evidence" value="ECO:0007669"/>
    <property type="project" value="InterPro"/>
</dbReference>
<sequence length="275" mass="30472">MAPFKKLAVSKLAYEVYSEVSTDPRTSEVVTSDQIIFYSRDEDDRLRLGAAYFKDLPDKVFQGVPPGPHRTFKQLKGVLRAEVIKHRLRDIPDAHIYPELPFTFPVMVAGEPPGFPSDQLYVKYVATPLVMGRDLEDNTPLLLIAQHRPPHPNIVGYHGVRERRGFTTAVVLDCAPGPSLWEHVYQHGRDLADKRAFMAALLSAVAHLHGVIGVAHNDISPSSVLLGADQRPLLVDFGSCRPLGKKIGPSTVMSEWERDAGKGSGYDVSKVRESQ</sequence>
<proteinExistence type="predicted"/>
<keyword evidence="3" id="KW-1185">Reference proteome</keyword>
<keyword evidence="2" id="KW-0808">Transferase</keyword>
<keyword evidence="2" id="KW-0418">Kinase</keyword>
<dbReference type="EMBL" id="JAULSN010000003">
    <property type="protein sequence ID" value="KAK3375666.1"/>
    <property type="molecule type" value="Genomic_DNA"/>
</dbReference>
<comment type="caution">
    <text evidence="2">The sequence shown here is derived from an EMBL/GenBank/DDBJ whole genome shotgun (WGS) entry which is preliminary data.</text>
</comment>
<evidence type="ECO:0000259" key="1">
    <source>
        <dbReference type="PROSITE" id="PS50011"/>
    </source>
</evidence>
<organism evidence="2 3">
    <name type="scientific">Lasiosphaeria ovina</name>
    <dbReference type="NCBI Taxonomy" id="92902"/>
    <lineage>
        <taxon>Eukaryota</taxon>
        <taxon>Fungi</taxon>
        <taxon>Dikarya</taxon>
        <taxon>Ascomycota</taxon>
        <taxon>Pezizomycotina</taxon>
        <taxon>Sordariomycetes</taxon>
        <taxon>Sordariomycetidae</taxon>
        <taxon>Sordariales</taxon>
        <taxon>Lasiosphaeriaceae</taxon>
        <taxon>Lasiosphaeria</taxon>
    </lineage>
</organism>
<reference evidence="2" key="2">
    <citation type="submission" date="2023-06" db="EMBL/GenBank/DDBJ databases">
        <authorList>
            <consortium name="Lawrence Berkeley National Laboratory"/>
            <person name="Haridas S."/>
            <person name="Hensen N."/>
            <person name="Bonometti L."/>
            <person name="Westerberg I."/>
            <person name="Brannstrom I.O."/>
            <person name="Guillou S."/>
            <person name="Cros-Aarteil S."/>
            <person name="Calhoun S."/>
            <person name="Kuo A."/>
            <person name="Mondo S."/>
            <person name="Pangilinan J."/>
            <person name="Riley R."/>
            <person name="Labutti K."/>
            <person name="Andreopoulos B."/>
            <person name="Lipzen A."/>
            <person name="Chen C."/>
            <person name="Yanf M."/>
            <person name="Daum C."/>
            <person name="Ng V."/>
            <person name="Clum A."/>
            <person name="Steindorff A."/>
            <person name="Ohm R."/>
            <person name="Martin F."/>
            <person name="Silar P."/>
            <person name="Natvig D."/>
            <person name="Lalanne C."/>
            <person name="Gautier V."/>
            <person name="Ament-Velasquez S.L."/>
            <person name="Kruys A."/>
            <person name="Hutchinson M.I."/>
            <person name="Powell A.J."/>
            <person name="Barry K."/>
            <person name="Miller A.N."/>
            <person name="Grigoriev I.V."/>
            <person name="Debuchy R."/>
            <person name="Gladieux P."/>
            <person name="Thoren M.H."/>
            <person name="Johannesson H."/>
        </authorList>
    </citation>
    <scope>NUCLEOTIDE SEQUENCE</scope>
    <source>
        <strain evidence="2">CBS 958.72</strain>
    </source>
</reference>
<evidence type="ECO:0000313" key="3">
    <source>
        <dbReference type="Proteomes" id="UP001287356"/>
    </source>
</evidence>
<protein>
    <submittedName>
        <fullName evidence="2">Kinase-like domain-containing protein</fullName>
    </submittedName>
</protein>
<dbReference type="Pfam" id="PF00069">
    <property type="entry name" value="Pkinase"/>
    <property type="match status" value="1"/>
</dbReference>
<dbReference type="PROSITE" id="PS50011">
    <property type="entry name" value="PROTEIN_KINASE_DOM"/>
    <property type="match status" value="1"/>
</dbReference>
<gene>
    <name evidence="2" type="ORF">B0T24DRAFT_591372</name>
</gene>
<dbReference type="AlphaFoldDB" id="A0AAE0KFS6"/>
<evidence type="ECO:0000313" key="2">
    <source>
        <dbReference type="EMBL" id="KAK3375666.1"/>
    </source>
</evidence>
<dbReference type="InterPro" id="IPR000719">
    <property type="entry name" value="Prot_kinase_dom"/>
</dbReference>
<dbReference type="Gene3D" id="1.10.510.10">
    <property type="entry name" value="Transferase(Phosphotransferase) domain 1"/>
    <property type="match status" value="1"/>
</dbReference>
<dbReference type="SUPFAM" id="SSF56112">
    <property type="entry name" value="Protein kinase-like (PK-like)"/>
    <property type="match status" value="1"/>
</dbReference>
<dbReference type="GO" id="GO:0004672">
    <property type="term" value="F:protein kinase activity"/>
    <property type="evidence" value="ECO:0007669"/>
    <property type="project" value="InterPro"/>
</dbReference>
<dbReference type="InterPro" id="IPR011009">
    <property type="entry name" value="Kinase-like_dom_sf"/>
</dbReference>